<keyword evidence="2" id="KW-1185">Reference proteome</keyword>
<name>A0ACD3A2F5_9AGAR</name>
<evidence type="ECO:0000313" key="2">
    <source>
        <dbReference type="Proteomes" id="UP000308600"/>
    </source>
</evidence>
<sequence>MLWMNDHSGLVAEVVDTLLSSPIHTLRLYSRRAILWTELDQGLRRSLLGLLGNPSLRHVSLNGLHIPEHFFSDFSSLKSVELRSLEFRVESSDITPVTGLPQISQLTYYVPRDFRLITHSRIHCIGPTIGLDLSSLQSNLDLDLSQISRLGHLFQLPKLAQLKVSTFPYASGDPWHPMPVQTLDLSGLPSLTNLALCNNDFDSGSNQFEWVGNALESLTAAQRRRLESMTMILITTSDSVAKAATLDLMTPLAPHLSRLYQRSDGIKTILVHLKIAWGNDPNVVSLAQETILRHLSADWNGRKDVLKAEAENDLEWLYRNRSAW</sequence>
<proteinExistence type="predicted"/>
<dbReference type="EMBL" id="ML208908">
    <property type="protein sequence ID" value="TFK59726.1"/>
    <property type="molecule type" value="Genomic_DNA"/>
</dbReference>
<accession>A0ACD3A2F5</accession>
<protein>
    <submittedName>
        <fullName evidence="1">Uncharacterized protein</fullName>
    </submittedName>
</protein>
<gene>
    <name evidence="1" type="ORF">BDN72DRAFT_851100</name>
</gene>
<organism evidence="1 2">
    <name type="scientific">Pluteus cervinus</name>
    <dbReference type="NCBI Taxonomy" id="181527"/>
    <lineage>
        <taxon>Eukaryota</taxon>
        <taxon>Fungi</taxon>
        <taxon>Dikarya</taxon>
        <taxon>Basidiomycota</taxon>
        <taxon>Agaricomycotina</taxon>
        <taxon>Agaricomycetes</taxon>
        <taxon>Agaricomycetidae</taxon>
        <taxon>Agaricales</taxon>
        <taxon>Pluteineae</taxon>
        <taxon>Pluteaceae</taxon>
        <taxon>Pluteus</taxon>
    </lineage>
</organism>
<reference evidence="1 2" key="1">
    <citation type="journal article" date="2019" name="Nat. Ecol. Evol.">
        <title>Megaphylogeny resolves global patterns of mushroom evolution.</title>
        <authorList>
            <person name="Varga T."/>
            <person name="Krizsan K."/>
            <person name="Foldi C."/>
            <person name="Dima B."/>
            <person name="Sanchez-Garcia M."/>
            <person name="Sanchez-Ramirez S."/>
            <person name="Szollosi G.J."/>
            <person name="Szarkandi J.G."/>
            <person name="Papp V."/>
            <person name="Albert L."/>
            <person name="Andreopoulos W."/>
            <person name="Angelini C."/>
            <person name="Antonin V."/>
            <person name="Barry K.W."/>
            <person name="Bougher N.L."/>
            <person name="Buchanan P."/>
            <person name="Buyck B."/>
            <person name="Bense V."/>
            <person name="Catcheside P."/>
            <person name="Chovatia M."/>
            <person name="Cooper J."/>
            <person name="Damon W."/>
            <person name="Desjardin D."/>
            <person name="Finy P."/>
            <person name="Geml J."/>
            <person name="Haridas S."/>
            <person name="Hughes K."/>
            <person name="Justo A."/>
            <person name="Karasinski D."/>
            <person name="Kautmanova I."/>
            <person name="Kiss B."/>
            <person name="Kocsube S."/>
            <person name="Kotiranta H."/>
            <person name="LaButti K.M."/>
            <person name="Lechner B.E."/>
            <person name="Liimatainen K."/>
            <person name="Lipzen A."/>
            <person name="Lukacs Z."/>
            <person name="Mihaltcheva S."/>
            <person name="Morgado L.N."/>
            <person name="Niskanen T."/>
            <person name="Noordeloos M.E."/>
            <person name="Ohm R.A."/>
            <person name="Ortiz-Santana B."/>
            <person name="Ovrebo C."/>
            <person name="Racz N."/>
            <person name="Riley R."/>
            <person name="Savchenko A."/>
            <person name="Shiryaev A."/>
            <person name="Soop K."/>
            <person name="Spirin V."/>
            <person name="Szebenyi C."/>
            <person name="Tomsovsky M."/>
            <person name="Tulloss R.E."/>
            <person name="Uehling J."/>
            <person name="Grigoriev I.V."/>
            <person name="Vagvolgyi C."/>
            <person name="Papp T."/>
            <person name="Martin F.M."/>
            <person name="Miettinen O."/>
            <person name="Hibbett D.S."/>
            <person name="Nagy L.G."/>
        </authorList>
    </citation>
    <scope>NUCLEOTIDE SEQUENCE [LARGE SCALE GENOMIC DNA]</scope>
    <source>
        <strain evidence="1 2">NL-1719</strain>
    </source>
</reference>
<evidence type="ECO:0000313" key="1">
    <source>
        <dbReference type="EMBL" id="TFK59726.1"/>
    </source>
</evidence>
<dbReference type="Proteomes" id="UP000308600">
    <property type="component" value="Unassembled WGS sequence"/>
</dbReference>